<dbReference type="GO" id="GO:0008559">
    <property type="term" value="F:ABC-type xenobiotic transporter activity"/>
    <property type="evidence" value="ECO:0007669"/>
    <property type="project" value="UniProtKB-EC"/>
</dbReference>
<feature type="domain" description="ABC transmembrane type-1" evidence="16">
    <location>
        <begin position="1"/>
        <end position="200"/>
    </location>
</feature>
<dbReference type="SUPFAM" id="SSF90123">
    <property type="entry name" value="ABC transporter transmembrane region"/>
    <property type="match status" value="2"/>
</dbReference>
<dbReference type="EC" id="7.6.2.2" evidence="3"/>
<feature type="domain" description="ABC transporter" evidence="15">
    <location>
        <begin position="943"/>
        <end position="1180"/>
    </location>
</feature>
<keyword evidence="11 14" id="KW-0472">Membrane</keyword>
<evidence type="ECO:0000256" key="1">
    <source>
        <dbReference type="ARBA" id="ARBA00004141"/>
    </source>
</evidence>
<keyword evidence="6" id="KW-0677">Repeat</keyword>
<evidence type="ECO:0000256" key="14">
    <source>
        <dbReference type="SAM" id="Phobius"/>
    </source>
</evidence>
<dbReference type="InterPro" id="IPR017871">
    <property type="entry name" value="ABC_transporter-like_CS"/>
</dbReference>
<keyword evidence="12" id="KW-0325">Glycoprotein</keyword>
<dbReference type="PROSITE" id="PS00211">
    <property type="entry name" value="ABC_TRANSPORTER_1"/>
    <property type="match status" value="2"/>
</dbReference>
<comment type="caution">
    <text evidence="17">The sequence shown here is derived from an EMBL/GenBank/DDBJ whole genome shotgun (WGS) entry which is preliminary data.</text>
</comment>
<dbReference type="Gene3D" id="1.20.1560.10">
    <property type="entry name" value="ABC transporter type 1, transmembrane domain"/>
    <property type="match status" value="2"/>
</dbReference>
<dbReference type="InterPro" id="IPR039421">
    <property type="entry name" value="Type_1_exporter"/>
</dbReference>
<dbReference type="GO" id="GO:0016887">
    <property type="term" value="F:ATP hydrolysis activity"/>
    <property type="evidence" value="ECO:0007669"/>
    <property type="project" value="InterPro"/>
</dbReference>
<dbReference type="SMART" id="SM00382">
    <property type="entry name" value="AAA"/>
    <property type="match status" value="2"/>
</dbReference>
<dbReference type="FunFam" id="3.40.50.300:FF:000479">
    <property type="entry name" value="Multidrug resistance protein 1A"/>
    <property type="match status" value="1"/>
</dbReference>
<dbReference type="GO" id="GO:0015421">
    <property type="term" value="F:ABC-type oligopeptide transporter activity"/>
    <property type="evidence" value="ECO:0007669"/>
    <property type="project" value="TreeGrafter"/>
</dbReference>
<evidence type="ECO:0000256" key="6">
    <source>
        <dbReference type="ARBA" id="ARBA00022737"/>
    </source>
</evidence>
<accession>A0AAV5W6H5</accession>
<evidence type="ECO:0000256" key="3">
    <source>
        <dbReference type="ARBA" id="ARBA00012191"/>
    </source>
</evidence>
<dbReference type="SUPFAM" id="SSF52540">
    <property type="entry name" value="P-loop containing nucleoside triphosphate hydrolases"/>
    <property type="match status" value="2"/>
</dbReference>
<evidence type="ECO:0000256" key="9">
    <source>
        <dbReference type="ARBA" id="ARBA00022967"/>
    </source>
</evidence>
<dbReference type="Gene3D" id="3.40.50.300">
    <property type="entry name" value="P-loop containing nucleotide triphosphate hydrolases"/>
    <property type="match status" value="2"/>
</dbReference>
<dbReference type="CDD" id="cd18577">
    <property type="entry name" value="ABC_6TM_Pgp_ABCB1_D1_like"/>
    <property type="match status" value="1"/>
</dbReference>
<evidence type="ECO:0000256" key="5">
    <source>
        <dbReference type="ARBA" id="ARBA00022692"/>
    </source>
</evidence>
<feature type="non-terminal residue" evidence="17">
    <location>
        <position position="1183"/>
    </location>
</feature>
<name>A0AAV5W6H5_9BILA</name>
<dbReference type="PROSITE" id="PS50929">
    <property type="entry name" value="ABC_TM1F"/>
    <property type="match status" value="2"/>
</dbReference>
<keyword evidence="8" id="KW-0067">ATP-binding</keyword>
<dbReference type="Pfam" id="PF00664">
    <property type="entry name" value="ABC_membrane"/>
    <property type="match status" value="2"/>
</dbReference>
<dbReference type="GO" id="GO:0090374">
    <property type="term" value="P:oligopeptide export from mitochondrion"/>
    <property type="evidence" value="ECO:0007669"/>
    <property type="project" value="TreeGrafter"/>
</dbReference>
<feature type="domain" description="ABC transmembrane type-1" evidence="16">
    <location>
        <begin position="623"/>
        <end position="909"/>
    </location>
</feature>
<evidence type="ECO:0000256" key="10">
    <source>
        <dbReference type="ARBA" id="ARBA00022989"/>
    </source>
</evidence>
<keyword evidence="7" id="KW-0547">Nucleotide-binding</keyword>
<evidence type="ECO:0000313" key="17">
    <source>
        <dbReference type="EMBL" id="GMT26053.1"/>
    </source>
</evidence>
<dbReference type="PANTHER" id="PTHR43394:SF27">
    <property type="entry name" value="ATP-DEPENDENT TRANSLOCASE ABCB1-LIKE"/>
    <property type="match status" value="1"/>
</dbReference>
<keyword evidence="4" id="KW-0813">Transport</keyword>
<evidence type="ECO:0000313" key="18">
    <source>
        <dbReference type="Proteomes" id="UP001432322"/>
    </source>
</evidence>
<feature type="transmembrane region" description="Helical" evidence="14">
    <location>
        <begin position="135"/>
        <end position="159"/>
    </location>
</feature>
<feature type="transmembrane region" description="Helical" evidence="14">
    <location>
        <begin position="623"/>
        <end position="643"/>
    </location>
</feature>
<dbReference type="FunFam" id="3.40.50.300:FF:000916">
    <property type="entry name" value="ABC transporter B family member 9"/>
    <property type="match status" value="1"/>
</dbReference>
<dbReference type="PANTHER" id="PTHR43394">
    <property type="entry name" value="ATP-DEPENDENT PERMEASE MDL1, MITOCHONDRIAL"/>
    <property type="match status" value="1"/>
</dbReference>
<gene>
    <name evidence="17" type="ORF">PFISCL1PPCAC_17350</name>
</gene>
<dbReference type="GO" id="GO:0005524">
    <property type="term" value="F:ATP binding"/>
    <property type="evidence" value="ECO:0007669"/>
    <property type="project" value="UniProtKB-KW"/>
</dbReference>
<keyword evidence="5 14" id="KW-0812">Transmembrane</keyword>
<keyword evidence="9" id="KW-1278">Translocase</keyword>
<feature type="domain" description="ABC transporter" evidence="15">
    <location>
        <begin position="235"/>
        <end position="471"/>
    </location>
</feature>
<protein>
    <recommendedName>
        <fullName evidence="3">ABC-type xenobiotic transporter</fullName>
        <ecNumber evidence="3">7.6.2.2</ecNumber>
    </recommendedName>
</protein>
<feature type="transmembrane region" description="Helical" evidence="14">
    <location>
        <begin position="33"/>
        <end position="51"/>
    </location>
</feature>
<keyword evidence="10 14" id="KW-1133">Transmembrane helix</keyword>
<reference evidence="17" key="1">
    <citation type="submission" date="2023-10" db="EMBL/GenBank/DDBJ databases">
        <title>Genome assembly of Pristionchus species.</title>
        <authorList>
            <person name="Yoshida K."/>
            <person name="Sommer R.J."/>
        </authorList>
    </citation>
    <scope>NUCLEOTIDE SEQUENCE</scope>
    <source>
        <strain evidence="17">RS5133</strain>
    </source>
</reference>
<dbReference type="AlphaFoldDB" id="A0AAV5W6H5"/>
<proteinExistence type="inferred from homology"/>
<dbReference type="InterPro" id="IPR027417">
    <property type="entry name" value="P-loop_NTPase"/>
</dbReference>
<feature type="transmembrane region" description="Helical" evidence="14">
    <location>
        <begin position="766"/>
        <end position="783"/>
    </location>
</feature>
<evidence type="ECO:0000256" key="2">
    <source>
        <dbReference type="ARBA" id="ARBA00007577"/>
    </source>
</evidence>
<comment type="subcellular location">
    <subcellularLocation>
        <location evidence="1">Membrane</location>
        <topology evidence="1">Multi-pass membrane protein</topology>
    </subcellularLocation>
</comment>
<feature type="transmembrane region" description="Helical" evidence="14">
    <location>
        <begin position="742"/>
        <end position="760"/>
    </location>
</feature>
<dbReference type="CDD" id="cd03249">
    <property type="entry name" value="ABC_MTABC3_MDL1_MDL2"/>
    <property type="match status" value="2"/>
</dbReference>
<dbReference type="Proteomes" id="UP001432322">
    <property type="component" value="Unassembled WGS sequence"/>
</dbReference>
<evidence type="ECO:0000256" key="8">
    <source>
        <dbReference type="ARBA" id="ARBA00022840"/>
    </source>
</evidence>
<feature type="transmembrane region" description="Helical" evidence="14">
    <location>
        <begin position="851"/>
        <end position="874"/>
    </location>
</feature>
<keyword evidence="18" id="KW-1185">Reference proteome</keyword>
<sequence>QDISWFDMNTGGALATKLFDNLERVREGTGDKMGLAVQCMSQFVVGFVIAFTHDWRLTLIMLAIVPIQVACGFTIAWIVSTFMHAEALKYGKAGSVAEEVISSIRTVVAFNGLERECQRYDSALKEARALGIRRCIYIGLSFGAMGMANFIGIAIAYYFGIGFVYEGSLDPGNLMTVFFAVMMGSVALGQAGPQLAVLGGAQGSAASIFEVLDREPPFDSTADTGVKQTNARGRIVLDNVKFRYPSRPDVPILKGVSFVVEPGETVALVGSSGSGKSTIVSLLLRYYDLEGGRLTLDGHDIPSYNLHYLRNIIGVVSQEPVLFNCSIAENIRFGRVDVTLNEVKVACAIANAQKFVEALPLKYDTLVGDRGTQLSGGQKQRIAIARALVRNPKILLLDEATSALDAESERVVQRALDKAAKGRTTVIIAHRLSTIRNADKIIAMKHGEIVEMGNHDSLMLTKGLYHDLVMAQTFSDSVDLAGDGSDVFTDEDEPVPLPDNVARRMSITAEARVNAAYSRQSSHIDHFKNARNRAASNMSMRSTHSRHSYVAEMDMDADPGGLRQRTMTTGALTSVEPIATPKEAGVKKDEMARLKQELKDAGIDPVSLGKILTSSKQDWPRQIIGFLFVLLLGCVTPAYSVIFTNIINIFTLDAETMLHQGQFWALMFLVLAFCQGSCVLGEVYFLGSGGERLTMRLRSRLFRNVISHEIAFFDSPKHATGKICTRLSTDVPQIRTAVDYRIGTVASTFISITLGVIIAFLYGWQMALVTLAVFPIFAVGLVMRHRVLTGKGKLSAKEIEESGKVAMEAIENIRTVQALTREELFYEKFCGSLDKVVQYSIRQAVIQGISYGFASCSLFVMLAIATRIGILFIQDNIMEPIKVLRVMYAISLTTNTLGLATSYIPEYMKAKLAGGIVFNMLADVPKIDNLTTEGKRVTLQGNITFKNVRFCYPERPQIKVLQGLNLEIKRGQTVALVGASGCGKSTTIQLIERFYDADSGHVMLDDNDIRELNPHHTRSQIALVSQEPTLFDCSIRENIIYGMEGEIDQSRVEGAARLANVHEFINSLPLGYDTNVGERGTQLSGGQKQRIAIARALVRNPKILLLDEATSALDTESEKMVQEALDTAREGRTCLVIAHRLSSIVNSDVIAVVQKGVIVEKGNHHQLMALKGFYWELNQKQML</sequence>
<evidence type="ECO:0000256" key="7">
    <source>
        <dbReference type="ARBA" id="ARBA00022741"/>
    </source>
</evidence>
<feature type="non-terminal residue" evidence="17">
    <location>
        <position position="1"/>
    </location>
</feature>
<evidence type="ECO:0000259" key="16">
    <source>
        <dbReference type="PROSITE" id="PS50929"/>
    </source>
</evidence>
<feature type="transmembrane region" description="Helical" evidence="14">
    <location>
        <begin position="57"/>
        <end position="79"/>
    </location>
</feature>
<dbReference type="PROSITE" id="PS50893">
    <property type="entry name" value="ABC_TRANSPORTER_2"/>
    <property type="match status" value="2"/>
</dbReference>
<dbReference type="InterPro" id="IPR011527">
    <property type="entry name" value="ABC1_TM_dom"/>
</dbReference>
<dbReference type="FunFam" id="1.20.1560.10:FF:000009">
    <property type="entry name" value="ABC transporter B family member 1"/>
    <property type="match status" value="1"/>
</dbReference>
<organism evidence="17 18">
    <name type="scientific">Pristionchus fissidentatus</name>
    <dbReference type="NCBI Taxonomy" id="1538716"/>
    <lineage>
        <taxon>Eukaryota</taxon>
        <taxon>Metazoa</taxon>
        <taxon>Ecdysozoa</taxon>
        <taxon>Nematoda</taxon>
        <taxon>Chromadorea</taxon>
        <taxon>Rhabditida</taxon>
        <taxon>Rhabditina</taxon>
        <taxon>Diplogasteromorpha</taxon>
        <taxon>Diplogasteroidea</taxon>
        <taxon>Neodiplogasteridae</taxon>
        <taxon>Pristionchus</taxon>
    </lineage>
</organism>
<dbReference type="CDD" id="cd18578">
    <property type="entry name" value="ABC_6TM_Pgp_ABCB1_D2_like"/>
    <property type="match status" value="1"/>
</dbReference>
<evidence type="ECO:0000256" key="12">
    <source>
        <dbReference type="ARBA" id="ARBA00023180"/>
    </source>
</evidence>
<evidence type="ECO:0000256" key="4">
    <source>
        <dbReference type="ARBA" id="ARBA00022448"/>
    </source>
</evidence>
<dbReference type="EMBL" id="BTSY01000004">
    <property type="protein sequence ID" value="GMT26053.1"/>
    <property type="molecule type" value="Genomic_DNA"/>
</dbReference>
<evidence type="ECO:0000256" key="11">
    <source>
        <dbReference type="ARBA" id="ARBA00023136"/>
    </source>
</evidence>
<dbReference type="Pfam" id="PF00005">
    <property type="entry name" value="ABC_tran"/>
    <property type="match status" value="2"/>
</dbReference>
<evidence type="ECO:0000259" key="15">
    <source>
        <dbReference type="PROSITE" id="PS50893"/>
    </source>
</evidence>
<feature type="transmembrane region" description="Helical" evidence="14">
    <location>
        <begin position="171"/>
        <end position="189"/>
    </location>
</feature>
<dbReference type="InterPro" id="IPR003593">
    <property type="entry name" value="AAA+_ATPase"/>
</dbReference>
<evidence type="ECO:0000256" key="13">
    <source>
        <dbReference type="ARBA" id="ARBA00034018"/>
    </source>
</evidence>
<feature type="transmembrane region" description="Helical" evidence="14">
    <location>
        <begin position="663"/>
        <end position="686"/>
    </location>
</feature>
<comment type="catalytic activity">
    <reaction evidence="13">
        <text>ATP + H2O + xenobioticSide 1 = ADP + phosphate + xenobioticSide 2.</text>
        <dbReference type="EC" id="7.6.2.2"/>
    </reaction>
</comment>
<dbReference type="InterPro" id="IPR036640">
    <property type="entry name" value="ABC1_TM_sf"/>
</dbReference>
<comment type="similarity">
    <text evidence="2">Belongs to the ABC transporter superfamily. ABCB family. Multidrug resistance exporter (TC 3.A.1.201) subfamily.</text>
</comment>
<dbReference type="GO" id="GO:0005743">
    <property type="term" value="C:mitochondrial inner membrane"/>
    <property type="evidence" value="ECO:0007669"/>
    <property type="project" value="TreeGrafter"/>
</dbReference>
<dbReference type="InterPro" id="IPR003439">
    <property type="entry name" value="ABC_transporter-like_ATP-bd"/>
</dbReference>